<feature type="compositionally biased region" description="Low complexity" evidence="2">
    <location>
        <begin position="163"/>
        <end position="180"/>
    </location>
</feature>
<dbReference type="InterPro" id="IPR003594">
    <property type="entry name" value="HATPase_dom"/>
</dbReference>
<dbReference type="GO" id="GO:0004674">
    <property type="term" value="F:protein serine/threonine kinase activity"/>
    <property type="evidence" value="ECO:0007669"/>
    <property type="project" value="UniProtKB-KW"/>
</dbReference>
<dbReference type="EMBL" id="FNTD01000004">
    <property type="protein sequence ID" value="SED99503.1"/>
    <property type="molecule type" value="Genomic_DNA"/>
</dbReference>
<evidence type="ECO:0000256" key="2">
    <source>
        <dbReference type="SAM" id="MobiDB-lite"/>
    </source>
</evidence>
<dbReference type="PANTHER" id="PTHR35526">
    <property type="entry name" value="ANTI-SIGMA-F FACTOR RSBW-RELATED"/>
    <property type="match status" value="1"/>
</dbReference>
<dbReference type="PANTHER" id="PTHR35526:SF3">
    <property type="entry name" value="ANTI-SIGMA-F FACTOR RSBW"/>
    <property type="match status" value="1"/>
</dbReference>
<dbReference type="AlphaFoldDB" id="A0A1H5F880"/>
<dbReference type="Gene3D" id="3.30.565.10">
    <property type="entry name" value="Histidine kinase-like ATPase, C-terminal domain"/>
    <property type="match status" value="1"/>
</dbReference>
<dbReference type="SUPFAM" id="SSF55874">
    <property type="entry name" value="ATPase domain of HSP90 chaperone/DNA topoisomerase II/histidine kinase"/>
    <property type="match status" value="1"/>
</dbReference>
<evidence type="ECO:0000313" key="4">
    <source>
        <dbReference type="EMBL" id="SED99503.1"/>
    </source>
</evidence>
<name>A0A1H5F880_9ACTN</name>
<proteinExistence type="predicted"/>
<keyword evidence="4" id="KW-0808">Transferase</keyword>
<dbReference type="Pfam" id="PF13581">
    <property type="entry name" value="HATPase_c_2"/>
    <property type="match status" value="1"/>
</dbReference>
<gene>
    <name evidence="4" type="ORF">SAMN04490357_6565</name>
</gene>
<evidence type="ECO:0000256" key="1">
    <source>
        <dbReference type="ARBA" id="ARBA00022527"/>
    </source>
</evidence>
<keyword evidence="1" id="KW-0723">Serine/threonine-protein kinase</keyword>
<dbReference type="CDD" id="cd16936">
    <property type="entry name" value="HATPase_RsbW-like"/>
    <property type="match status" value="1"/>
</dbReference>
<organism evidence="4 5">
    <name type="scientific">Streptomyces misionensis</name>
    <dbReference type="NCBI Taxonomy" id="67331"/>
    <lineage>
        <taxon>Bacteria</taxon>
        <taxon>Bacillati</taxon>
        <taxon>Actinomycetota</taxon>
        <taxon>Actinomycetes</taxon>
        <taxon>Kitasatosporales</taxon>
        <taxon>Streptomycetaceae</taxon>
        <taxon>Streptomyces</taxon>
    </lineage>
</organism>
<evidence type="ECO:0000259" key="3">
    <source>
        <dbReference type="Pfam" id="PF13581"/>
    </source>
</evidence>
<dbReference type="InterPro" id="IPR050267">
    <property type="entry name" value="Anti-sigma-factor_SerPK"/>
</dbReference>
<dbReference type="InterPro" id="IPR036890">
    <property type="entry name" value="HATPase_C_sf"/>
</dbReference>
<dbReference type="Proteomes" id="UP000182375">
    <property type="component" value="Unassembled WGS sequence"/>
</dbReference>
<protein>
    <submittedName>
        <fullName evidence="4">Anti-sigma regulatory factor (Ser/Thr protein kinase)</fullName>
    </submittedName>
</protein>
<sequence length="186" mass="19180">MRGIGGRVNAVRTTPMASWAPAGAGRSMPVEPPAAAVEFDGDVGCIAAARHHAARFLDRARTEHGIEVSDRALDLTQLVVSEVVTNACKYAPGPFGLDLRITGGLIEISVRDSDPALPAARAAEPSRVGQHGLEIVLAVAETFEARREGTGKRVTARVALADTGTTGRAAGRSPGARPATSAPGAR</sequence>
<feature type="domain" description="Histidine kinase/HSP90-like ATPase" evidence="3">
    <location>
        <begin position="53"/>
        <end position="157"/>
    </location>
</feature>
<reference evidence="4 5" key="1">
    <citation type="submission" date="2016-10" db="EMBL/GenBank/DDBJ databases">
        <authorList>
            <person name="de Groot N.N."/>
        </authorList>
    </citation>
    <scope>NUCLEOTIDE SEQUENCE [LARGE SCALE GENOMIC DNA]</scope>
    <source>
        <strain evidence="4 5">DSM 40306</strain>
    </source>
</reference>
<accession>A0A1H5F880</accession>
<evidence type="ECO:0000313" key="5">
    <source>
        <dbReference type="Proteomes" id="UP000182375"/>
    </source>
</evidence>
<dbReference type="STRING" id="67331.SAMN04490357_6565"/>
<keyword evidence="4" id="KW-0418">Kinase</keyword>
<feature type="region of interest" description="Disordered" evidence="2">
    <location>
        <begin position="161"/>
        <end position="186"/>
    </location>
</feature>